<dbReference type="InterPro" id="IPR029058">
    <property type="entry name" value="AB_hydrolase_fold"/>
</dbReference>
<keyword evidence="1" id="KW-0378">Hydrolase</keyword>
<dbReference type="OrthoDB" id="9812921at2"/>
<feature type="domain" description="Peptidase S9 prolyl oligopeptidase catalytic" evidence="2">
    <location>
        <begin position="159"/>
        <end position="361"/>
    </location>
</feature>
<sequence length="361" mass="41013">MVFHLSRITFNGQNLFYENKMRKTILLFITLFNITPHAFAIYSEGDINLPLQSSVVNYSDCFSGFYSSYESWKNSTVINSGVKEQYFIHRFSEDDYHLFKENTFCYSITYKVNKHLVKGFLLYPKENNYKKIPSIIYNRGGNDSKYHTLTFDNLFSYLFPLALEGHIVIASQYGGAKVWPKSFKGNGGVDEFGGAEVNDVLALIPIIDALPIADPNRIAMFGWSRGGMMSLIAVTKTDRIKTLILGASPVDYITSTLTSSPFENEVLSRLIPNYKANKAQALKQRSAIYWADKIPKDIAILMLHGTNDKRVDVNSVINFVDLIKRLGINVKLKKYENGSHSLIESRGNVYNSILDWLKNNL</sequence>
<dbReference type="Proteomes" id="UP000000753">
    <property type="component" value="Chromosome"/>
</dbReference>
<evidence type="ECO:0000313" key="3">
    <source>
        <dbReference type="EMBL" id="ACJ26996.1"/>
    </source>
</evidence>
<dbReference type="Pfam" id="PF00326">
    <property type="entry name" value="Peptidase_S9"/>
    <property type="match status" value="1"/>
</dbReference>
<reference evidence="3 4" key="1">
    <citation type="journal article" date="2008" name="PLoS ONE">
        <title>Environmental adaptation: genomic analysis of the piezotolerant and psychrotolerant deep-sea iron reducing bacterium Shewanella piezotolerans WP3.</title>
        <authorList>
            <person name="Wang F."/>
            <person name="Wang J."/>
            <person name="Jian H."/>
            <person name="Zhang B."/>
            <person name="Li S."/>
            <person name="Wang F."/>
            <person name="Zeng X."/>
            <person name="Gao L."/>
            <person name="Bartlett D.H."/>
            <person name="Yu J."/>
            <person name="Hu S."/>
            <person name="Xiao X."/>
        </authorList>
    </citation>
    <scope>NUCLEOTIDE SEQUENCE [LARGE SCALE GENOMIC DNA]</scope>
    <source>
        <strain evidence="4">WP3 / JCM 13877</strain>
    </source>
</reference>
<dbReference type="PANTHER" id="PTHR42776">
    <property type="entry name" value="SERINE PEPTIDASE S9 FAMILY MEMBER"/>
    <property type="match status" value="1"/>
</dbReference>
<dbReference type="InterPro" id="IPR001375">
    <property type="entry name" value="Peptidase_S9_cat"/>
</dbReference>
<protein>
    <submittedName>
        <fullName evidence="3">Dipeptidyl aminopeptidases/acylaminoacyl-peptidase</fullName>
    </submittedName>
</protein>
<dbReference type="GO" id="GO:0004177">
    <property type="term" value="F:aminopeptidase activity"/>
    <property type="evidence" value="ECO:0007669"/>
    <property type="project" value="UniProtKB-KW"/>
</dbReference>
<keyword evidence="4" id="KW-1185">Reference proteome</keyword>
<keyword evidence="3" id="KW-0645">Protease</keyword>
<organism evidence="3 4">
    <name type="scientific">Shewanella piezotolerans (strain WP3 / JCM 13877)</name>
    <dbReference type="NCBI Taxonomy" id="225849"/>
    <lineage>
        <taxon>Bacteria</taxon>
        <taxon>Pseudomonadati</taxon>
        <taxon>Pseudomonadota</taxon>
        <taxon>Gammaproteobacteria</taxon>
        <taxon>Alteromonadales</taxon>
        <taxon>Shewanellaceae</taxon>
        <taxon>Shewanella</taxon>
    </lineage>
</organism>
<evidence type="ECO:0000313" key="4">
    <source>
        <dbReference type="Proteomes" id="UP000000753"/>
    </source>
</evidence>
<evidence type="ECO:0000259" key="2">
    <source>
        <dbReference type="Pfam" id="PF00326"/>
    </source>
</evidence>
<accession>B8CH03</accession>
<dbReference type="EMBL" id="CP000472">
    <property type="protein sequence ID" value="ACJ26996.1"/>
    <property type="molecule type" value="Genomic_DNA"/>
</dbReference>
<name>B8CH03_SHEPW</name>
<gene>
    <name evidence="3" type="ordered locus">swp_0153</name>
</gene>
<dbReference type="AlphaFoldDB" id="B8CH03"/>
<dbReference type="SUPFAM" id="SSF53474">
    <property type="entry name" value="alpha/beta-Hydrolases"/>
    <property type="match status" value="1"/>
</dbReference>
<dbReference type="GO" id="GO:0004252">
    <property type="term" value="F:serine-type endopeptidase activity"/>
    <property type="evidence" value="ECO:0007669"/>
    <property type="project" value="TreeGrafter"/>
</dbReference>
<evidence type="ECO:0000256" key="1">
    <source>
        <dbReference type="ARBA" id="ARBA00022801"/>
    </source>
</evidence>
<dbReference type="GO" id="GO:0006508">
    <property type="term" value="P:proteolysis"/>
    <property type="evidence" value="ECO:0007669"/>
    <property type="project" value="InterPro"/>
</dbReference>
<dbReference type="STRING" id="225849.swp_0153"/>
<keyword evidence="3" id="KW-0031">Aminopeptidase</keyword>
<dbReference type="Gene3D" id="3.40.50.1820">
    <property type="entry name" value="alpha/beta hydrolase"/>
    <property type="match status" value="1"/>
</dbReference>
<dbReference type="KEGG" id="swp:swp_0153"/>
<dbReference type="PANTHER" id="PTHR42776:SF4">
    <property type="entry name" value="ACYLAMINO-ACID-RELEASING ENZYME"/>
    <property type="match status" value="1"/>
</dbReference>
<dbReference type="HOGENOM" id="CLU_068621_1_0_6"/>
<proteinExistence type="predicted"/>
<dbReference type="eggNOG" id="COG1506">
    <property type="taxonomic scope" value="Bacteria"/>
</dbReference>